<dbReference type="InterPro" id="IPR023214">
    <property type="entry name" value="HAD_sf"/>
</dbReference>
<dbReference type="CDD" id="cd02603">
    <property type="entry name" value="HAD_sEH-N_like"/>
    <property type="match status" value="1"/>
</dbReference>
<dbReference type="InterPro" id="IPR006439">
    <property type="entry name" value="HAD-SF_hydro_IA"/>
</dbReference>
<dbReference type="SFLD" id="SFLDG01129">
    <property type="entry name" value="C1.5:_HAD__Beta-PGM__Phosphata"/>
    <property type="match status" value="1"/>
</dbReference>
<gene>
    <name evidence="1" type="ORF">RU92_GL001188</name>
</gene>
<name>A0A2A5SPK1_LACLC</name>
<dbReference type="InterPro" id="IPR023198">
    <property type="entry name" value="PGP-like_dom2"/>
</dbReference>
<evidence type="ECO:0000313" key="1">
    <source>
        <dbReference type="EMBL" id="PCS15860.1"/>
    </source>
</evidence>
<dbReference type="Gene3D" id="3.40.50.1000">
    <property type="entry name" value="HAD superfamily/HAD-like"/>
    <property type="match status" value="1"/>
</dbReference>
<dbReference type="NCBIfam" id="TIGR01509">
    <property type="entry name" value="HAD-SF-IA-v3"/>
    <property type="match status" value="1"/>
</dbReference>
<dbReference type="AlphaFoldDB" id="A0A2A5SPK1"/>
<comment type="caution">
    <text evidence="1">The sequence shown here is derived from an EMBL/GenBank/DDBJ whole genome shotgun (WGS) entry which is preliminary data.</text>
</comment>
<organism evidence="1 2">
    <name type="scientific">Lactococcus cremoris subsp. tructae</name>
    <dbReference type="NCBI Taxonomy" id="542833"/>
    <lineage>
        <taxon>Bacteria</taxon>
        <taxon>Bacillati</taxon>
        <taxon>Bacillota</taxon>
        <taxon>Bacilli</taxon>
        <taxon>Lactobacillales</taxon>
        <taxon>Streptococcaceae</taxon>
        <taxon>Lactococcus</taxon>
    </lineage>
</organism>
<dbReference type="PANTHER" id="PTHR43611">
    <property type="entry name" value="ALPHA-D-GLUCOSE 1-PHOSPHATE PHOSPHATASE"/>
    <property type="match status" value="1"/>
</dbReference>
<protein>
    <recommendedName>
        <fullName evidence="3">HAD family phosphatase</fullName>
    </recommendedName>
</protein>
<dbReference type="SFLD" id="SFLDS00003">
    <property type="entry name" value="Haloacid_Dehalogenase"/>
    <property type="match status" value="1"/>
</dbReference>
<dbReference type="EMBL" id="JXKC01000018">
    <property type="protein sequence ID" value="PCS15860.1"/>
    <property type="molecule type" value="Genomic_DNA"/>
</dbReference>
<evidence type="ECO:0008006" key="3">
    <source>
        <dbReference type="Google" id="ProtNLM"/>
    </source>
</evidence>
<dbReference type="SUPFAM" id="SSF56784">
    <property type="entry name" value="HAD-like"/>
    <property type="match status" value="1"/>
</dbReference>
<dbReference type="InterPro" id="IPR036412">
    <property type="entry name" value="HAD-like_sf"/>
</dbReference>
<dbReference type="Gene3D" id="1.10.150.240">
    <property type="entry name" value="Putative phosphatase, domain 2"/>
    <property type="match status" value="1"/>
</dbReference>
<dbReference type="Pfam" id="PF00702">
    <property type="entry name" value="Hydrolase"/>
    <property type="match status" value="1"/>
</dbReference>
<dbReference type="PANTHER" id="PTHR43611:SF3">
    <property type="entry name" value="FLAVIN MONONUCLEOTIDE HYDROLASE 1, CHLOROPLATIC"/>
    <property type="match status" value="1"/>
</dbReference>
<reference evidence="1 2" key="1">
    <citation type="submission" date="2014-12" db="EMBL/GenBank/DDBJ databases">
        <title>Draft genome sequences of 10 type strains of Lactococcus.</title>
        <authorList>
            <person name="Sun Z."/>
            <person name="Zhong Z."/>
            <person name="Liu W."/>
            <person name="Zhang W."/>
            <person name="Zhang H."/>
        </authorList>
    </citation>
    <scope>NUCLEOTIDE SEQUENCE [LARGE SCALE GENOMIC DNA]</scope>
    <source>
        <strain evidence="1 2">DSM 21502</strain>
    </source>
</reference>
<accession>A0A2A5SPK1</accession>
<proteinExistence type="predicted"/>
<evidence type="ECO:0000313" key="2">
    <source>
        <dbReference type="Proteomes" id="UP000218711"/>
    </source>
</evidence>
<dbReference type="RefSeq" id="WP_096816626.1">
    <property type="nucleotide sequence ID" value="NZ_JXKC01000018.1"/>
</dbReference>
<dbReference type="Proteomes" id="UP000218711">
    <property type="component" value="Unassembled WGS sequence"/>
</dbReference>
<sequence>MAIKNIIFDLGGVILDIDAEKTQQAFEALGIDIWQVATADFWKRLNAIGNYSLTQFSDLIRQETQKEVSDEEVEQAWTALLCDFDEQRMNFLTELSKTYQLYLFSNTDEIHTKAFENKCLTQFDRELSSYFTQVFYSQRLGLRKPDVRAFEKVLLLSKLTAEETLFVDDKGENCAAARSVGLHAFQLQAPELLTDLPAILVKFDEIESVKK</sequence>